<proteinExistence type="predicted"/>
<dbReference type="EMBL" id="JH712251">
    <property type="protein sequence ID" value="EJD74641.1"/>
    <property type="molecule type" value="Genomic_DNA"/>
</dbReference>
<name>A0A1S0UGR8_LOALO</name>
<dbReference type="InParanoid" id="A0A1S0UGR8"/>
<protein>
    <submittedName>
        <fullName evidence="1">Uncharacterized protein</fullName>
    </submittedName>
</protein>
<gene>
    <name evidence="1" type="ORF">LOAG_18064</name>
</gene>
<dbReference type="GeneID" id="31251826"/>
<dbReference type="KEGG" id="loa:LOAG_18064"/>
<dbReference type="CTD" id="31251826"/>
<dbReference type="AlphaFoldDB" id="A0A1S0UGR8"/>
<accession>A0A1S0UGR8</accession>
<evidence type="ECO:0000313" key="1">
    <source>
        <dbReference type="EMBL" id="EJD74641.1"/>
    </source>
</evidence>
<dbReference type="RefSeq" id="XP_020305546.1">
    <property type="nucleotide sequence ID" value="XM_020450735.1"/>
</dbReference>
<reference evidence="1" key="1">
    <citation type="submission" date="2012-04" db="EMBL/GenBank/DDBJ databases">
        <title>The Genome Sequence of Loa loa.</title>
        <authorList>
            <consortium name="The Broad Institute Genome Sequencing Platform"/>
            <consortium name="Broad Institute Genome Sequencing Center for Infectious Disease"/>
            <person name="Nutman T.B."/>
            <person name="Fink D.L."/>
            <person name="Russ C."/>
            <person name="Young S."/>
            <person name="Zeng Q."/>
            <person name="Gargeya S."/>
            <person name="Alvarado L."/>
            <person name="Berlin A."/>
            <person name="Chapman S.B."/>
            <person name="Chen Z."/>
            <person name="Freedman E."/>
            <person name="Gellesch M."/>
            <person name="Goldberg J."/>
            <person name="Griggs A."/>
            <person name="Gujja S."/>
            <person name="Heilman E.R."/>
            <person name="Heiman D."/>
            <person name="Howarth C."/>
            <person name="Mehta T."/>
            <person name="Neiman D."/>
            <person name="Pearson M."/>
            <person name="Roberts A."/>
            <person name="Saif S."/>
            <person name="Shea T."/>
            <person name="Shenoy N."/>
            <person name="Sisk P."/>
            <person name="Stolte C."/>
            <person name="Sykes S."/>
            <person name="White J."/>
            <person name="Yandava C."/>
            <person name="Haas B."/>
            <person name="Henn M.R."/>
            <person name="Nusbaum C."/>
            <person name="Birren B."/>
        </authorList>
    </citation>
    <scope>NUCLEOTIDE SEQUENCE [LARGE SCALE GENOMIC DNA]</scope>
</reference>
<organism evidence="1">
    <name type="scientific">Loa loa</name>
    <name type="common">Eye worm</name>
    <name type="synonym">Filaria loa</name>
    <dbReference type="NCBI Taxonomy" id="7209"/>
    <lineage>
        <taxon>Eukaryota</taxon>
        <taxon>Metazoa</taxon>
        <taxon>Ecdysozoa</taxon>
        <taxon>Nematoda</taxon>
        <taxon>Chromadorea</taxon>
        <taxon>Rhabditida</taxon>
        <taxon>Spirurina</taxon>
        <taxon>Spiruromorpha</taxon>
        <taxon>Filarioidea</taxon>
        <taxon>Onchocercidae</taxon>
        <taxon>Loa</taxon>
    </lineage>
</organism>
<sequence length="144" mass="16816">MRGYDIAPENYDVIMDVLLEKYGDPFTIIKLLYNVLHSIKKITIERVLRQLEALRVSLEYSSVKIALGSRLPRWILKRKVNYLGLTLKAVKIKRSLTLNENKWFLTFETSVLPVINQPELNRTGRTSKSSKKTENKIEKILHFL</sequence>